<gene>
    <name evidence="2" type="ORF">PXEA_LOCUS29470</name>
</gene>
<dbReference type="AlphaFoldDB" id="A0A3S5BRC8"/>
<protein>
    <submittedName>
        <fullName evidence="2">Uncharacterized protein</fullName>
    </submittedName>
</protein>
<organism evidence="2 3">
    <name type="scientific">Protopolystoma xenopodis</name>
    <dbReference type="NCBI Taxonomy" id="117903"/>
    <lineage>
        <taxon>Eukaryota</taxon>
        <taxon>Metazoa</taxon>
        <taxon>Spiralia</taxon>
        <taxon>Lophotrochozoa</taxon>
        <taxon>Platyhelminthes</taxon>
        <taxon>Monogenea</taxon>
        <taxon>Polyopisthocotylea</taxon>
        <taxon>Polystomatidea</taxon>
        <taxon>Polystomatidae</taxon>
        <taxon>Protopolystoma</taxon>
    </lineage>
</organism>
<evidence type="ECO:0000313" key="3">
    <source>
        <dbReference type="Proteomes" id="UP000784294"/>
    </source>
</evidence>
<name>A0A3S5BRC8_9PLAT</name>
<dbReference type="EMBL" id="CAAALY010251229">
    <property type="protein sequence ID" value="VEL36030.1"/>
    <property type="molecule type" value="Genomic_DNA"/>
</dbReference>
<sequence>MPNFYTENISTNPPQVEFRVSSAGCRSLCQSLTTTPTIQDVLLLRPHHCPRNRRLDGRLDAQNRAINHPAPLSRAVKWPDQLLSSEARVADSASSPTALCLHDAGRTRRHVARCLLTCAICATVQLCRSRFAPDYTSTHTHTHTNTMGWCCTSRSGPGLTTSYEDVSLVGFFAQNCTTVGLIRFVRAEPVFCALIDARSEVANFALDDLDDLNDPDDLDDLVDPDDLVELYVKQPAEAPNLIKSVRPGPVGPHSQPFNRTHSRLTRQIVFVVRMGFSVHLSRPGLATSSPPSTTGCCRRVGGSRRVRCRRVEARGGLKKLLASVSSPSLFPICLGKKRSTRRLEARRQRQKCKSESKRGRASSGRFERENGVRELAVVTVKL</sequence>
<reference evidence="2" key="1">
    <citation type="submission" date="2018-11" db="EMBL/GenBank/DDBJ databases">
        <authorList>
            <consortium name="Pathogen Informatics"/>
        </authorList>
    </citation>
    <scope>NUCLEOTIDE SEQUENCE</scope>
</reference>
<dbReference type="Proteomes" id="UP000784294">
    <property type="component" value="Unassembled WGS sequence"/>
</dbReference>
<keyword evidence="3" id="KW-1185">Reference proteome</keyword>
<comment type="caution">
    <text evidence="2">The sequence shown here is derived from an EMBL/GenBank/DDBJ whole genome shotgun (WGS) entry which is preliminary data.</text>
</comment>
<evidence type="ECO:0000313" key="2">
    <source>
        <dbReference type="EMBL" id="VEL36030.1"/>
    </source>
</evidence>
<feature type="compositionally biased region" description="Basic and acidic residues" evidence="1">
    <location>
        <begin position="341"/>
        <end position="358"/>
    </location>
</feature>
<feature type="region of interest" description="Disordered" evidence="1">
    <location>
        <begin position="340"/>
        <end position="367"/>
    </location>
</feature>
<proteinExistence type="predicted"/>
<evidence type="ECO:0000256" key="1">
    <source>
        <dbReference type="SAM" id="MobiDB-lite"/>
    </source>
</evidence>
<accession>A0A3S5BRC8</accession>